<proteinExistence type="predicted"/>
<dbReference type="Proteomes" id="UP000541426">
    <property type="component" value="Unassembled WGS sequence"/>
</dbReference>
<dbReference type="AlphaFoldDB" id="A0A7W6GUP7"/>
<organism evidence="2 3">
    <name type="scientific">Sagittula marina</name>
    <dbReference type="NCBI Taxonomy" id="943940"/>
    <lineage>
        <taxon>Bacteria</taxon>
        <taxon>Pseudomonadati</taxon>
        <taxon>Pseudomonadota</taxon>
        <taxon>Alphaproteobacteria</taxon>
        <taxon>Rhodobacterales</taxon>
        <taxon>Roseobacteraceae</taxon>
        <taxon>Sagittula</taxon>
    </lineage>
</organism>
<dbReference type="EMBL" id="JACIEJ010000012">
    <property type="protein sequence ID" value="MBB3987723.1"/>
    <property type="molecule type" value="Genomic_DNA"/>
</dbReference>
<gene>
    <name evidence="2" type="ORF">GGQ68_004076</name>
</gene>
<feature type="domain" description="Extensin-like C-terminal" evidence="1">
    <location>
        <begin position="55"/>
        <end position="208"/>
    </location>
</feature>
<accession>A0A7W6GUP7</accession>
<name>A0A7W6GUP7_9RHOB</name>
<evidence type="ECO:0000259" key="1">
    <source>
        <dbReference type="Pfam" id="PF06904"/>
    </source>
</evidence>
<evidence type="ECO:0000313" key="3">
    <source>
        <dbReference type="Proteomes" id="UP000541426"/>
    </source>
</evidence>
<evidence type="ECO:0000313" key="2">
    <source>
        <dbReference type="EMBL" id="MBB3987723.1"/>
    </source>
</evidence>
<comment type="caution">
    <text evidence="2">The sequence shown here is derived from an EMBL/GenBank/DDBJ whole genome shotgun (WGS) entry which is preliminary data.</text>
</comment>
<reference evidence="2 3" key="1">
    <citation type="submission" date="2020-08" db="EMBL/GenBank/DDBJ databases">
        <title>Genomic Encyclopedia of Type Strains, Phase IV (KMG-IV): sequencing the most valuable type-strain genomes for metagenomic binning, comparative biology and taxonomic classification.</title>
        <authorList>
            <person name="Goeker M."/>
        </authorList>
    </citation>
    <scope>NUCLEOTIDE SEQUENCE [LARGE SCALE GENOMIC DNA]</scope>
    <source>
        <strain evidence="2 3">DSM 102235</strain>
    </source>
</reference>
<protein>
    <recommendedName>
        <fullName evidence="1">Extensin-like C-terminal domain-containing protein</fullName>
    </recommendedName>
</protein>
<keyword evidence="3" id="KW-1185">Reference proteome</keyword>
<dbReference type="Pfam" id="PF06904">
    <property type="entry name" value="Extensin-like_C"/>
    <property type="match status" value="1"/>
</dbReference>
<sequence>MRYVMLAVLVILTGCGSARDRASDSIDALRARFDGMGSVCGDPSLIGETIGVVDGRGECGMRNGIRLRAVDGVALSQPATIRCETARQLKTWINTAARPAVGNEGGGVAELKVAASYACRTRNHKVGAKLSEHSKGNAIDIAAVRLVDGTEMSVLRDWRSRTYGPMLKQMHKGACGTFGTTLGPGSDGFHEDHFHYDVADYRGGPYCK</sequence>
<dbReference type="PROSITE" id="PS51257">
    <property type="entry name" value="PROKAR_LIPOPROTEIN"/>
    <property type="match status" value="1"/>
</dbReference>
<dbReference type="InterPro" id="IPR009683">
    <property type="entry name" value="Extensin-like_C"/>
</dbReference>